<dbReference type="Proteomes" id="UP000242515">
    <property type="component" value="Unassembled WGS sequence"/>
</dbReference>
<dbReference type="InterPro" id="IPR010982">
    <property type="entry name" value="Lambda_DNA-bd_dom_sf"/>
</dbReference>
<gene>
    <name evidence="5" type="ORF">SAMN05216522_11084</name>
</gene>
<dbReference type="SMART" id="SM00354">
    <property type="entry name" value="HTH_LACI"/>
    <property type="match status" value="1"/>
</dbReference>
<evidence type="ECO:0000313" key="6">
    <source>
        <dbReference type="Proteomes" id="UP000242515"/>
    </source>
</evidence>
<dbReference type="OrthoDB" id="5672046at2"/>
<dbReference type="CDD" id="cd01392">
    <property type="entry name" value="HTH_LacI"/>
    <property type="match status" value="1"/>
</dbReference>
<accession>A0A1H9KXF8</accession>
<dbReference type="Gene3D" id="1.10.260.40">
    <property type="entry name" value="lambda repressor-like DNA-binding domains"/>
    <property type="match status" value="1"/>
</dbReference>
<dbReference type="InterPro" id="IPR000843">
    <property type="entry name" value="HTH_LacI"/>
</dbReference>
<dbReference type="InterPro" id="IPR001761">
    <property type="entry name" value="Peripla_BP/Lac1_sug-bd_dom"/>
</dbReference>
<protein>
    <submittedName>
        <fullName evidence="5">Transcriptional regulator, LacI family</fullName>
    </submittedName>
</protein>
<dbReference type="Pfam" id="PF00356">
    <property type="entry name" value="LacI"/>
    <property type="match status" value="1"/>
</dbReference>
<evidence type="ECO:0000256" key="3">
    <source>
        <dbReference type="ARBA" id="ARBA00023163"/>
    </source>
</evidence>
<keyword evidence="2" id="KW-0238">DNA-binding</keyword>
<dbReference type="STRING" id="988801.SAMN05216522_11084"/>
<dbReference type="CDD" id="cd06283">
    <property type="entry name" value="PBP1_RegR_EndR_KdgR-like"/>
    <property type="match status" value="1"/>
</dbReference>
<dbReference type="PANTHER" id="PTHR30146">
    <property type="entry name" value="LACI-RELATED TRANSCRIPTIONAL REPRESSOR"/>
    <property type="match status" value="1"/>
</dbReference>
<keyword evidence="1" id="KW-0805">Transcription regulation</keyword>
<dbReference type="PROSITE" id="PS50932">
    <property type="entry name" value="HTH_LACI_2"/>
    <property type="match status" value="1"/>
</dbReference>
<keyword evidence="6" id="KW-1185">Reference proteome</keyword>
<dbReference type="AlphaFoldDB" id="A0A1H9KXF8"/>
<reference evidence="6" key="1">
    <citation type="submission" date="2016-10" db="EMBL/GenBank/DDBJ databases">
        <authorList>
            <person name="Varghese N."/>
            <person name="Submissions S."/>
        </authorList>
    </citation>
    <scope>NUCLEOTIDE SEQUENCE [LARGE SCALE GENOMIC DNA]</scope>
    <source>
        <strain evidence="6">8N4</strain>
    </source>
</reference>
<dbReference type="PANTHER" id="PTHR30146:SF145">
    <property type="entry name" value="RIBOSE OPERON REPRESSOR"/>
    <property type="match status" value="1"/>
</dbReference>
<dbReference type="RefSeq" id="WP_092677254.1">
    <property type="nucleotide sequence ID" value="NZ_FOGC01000010.1"/>
</dbReference>
<organism evidence="5 6">
    <name type="scientific">Rosenbergiella nectarea</name>
    <dbReference type="NCBI Taxonomy" id="988801"/>
    <lineage>
        <taxon>Bacteria</taxon>
        <taxon>Pseudomonadati</taxon>
        <taxon>Pseudomonadota</taxon>
        <taxon>Gammaproteobacteria</taxon>
        <taxon>Enterobacterales</taxon>
        <taxon>Erwiniaceae</taxon>
        <taxon>Rosenbergiella</taxon>
    </lineage>
</organism>
<dbReference type="GO" id="GO:0003700">
    <property type="term" value="F:DNA-binding transcription factor activity"/>
    <property type="evidence" value="ECO:0007669"/>
    <property type="project" value="TreeGrafter"/>
</dbReference>
<dbReference type="EMBL" id="FOGC01000010">
    <property type="protein sequence ID" value="SER03911.1"/>
    <property type="molecule type" value="Genomic_DNA"/>
</dbReference>
<sequence>MNTKSTRATISDVAKAAKTGKTSVSRYLNGEHQLLSDDLKHRIKQAISDLNYSPSQMARSLKHGRTKLIGLLIADITNPYSIEVMGGVETACRDNGFTLLMCNTNNKPHLEQHYLQLLSSYQVEGIIVNAANMQETAFDCIQHASIPLTLIDRKVSNYDYDVVGLDNFQGSVDITEHLIDNHYRSLLFISEPIAQVNTRKERLEGYLSAVSPHQDLTAEHAEVALDNPELLQKTIAEFVTRHAGQPSAIITANGALMLFVTKVLHAMKLVWGKDIGLASFDEMNWSSIAGCGITTLQQPTHQIGYSAFQNILTRLKHSENPAQETRFEGRLIVRPSSHALPSKE</sequence>
<proteinExistence type="predicted"/>
<dbReference type="SUPFAM" id="SSF47413">
    <property type="entry name" value="lambda repressor-like DNA-binding domains"/>
    <property type="match status" value="1"/>
</dbReference>
<dbReference type="Pfam" id="PF00532">
    <property type="entry name" value="Peripla_BP_1"/>
    <property type="match status" value="1"/>
</dbReference>
<dbReference type="GO" id="GO:0000976">
    <property type="term" value="F:transcription cis-regulatory region binding"/>
    <property type="evidence" value="ECO:0007669"/>
    <property type="project" value="TreeGrafter"/>
</dbReference>
<dbReference type="Gene3D" id="3.40.50.2300">
    <property type="match status" value="2"/>
</dbReference>
<evidence type="ECO:0000256" key="2">
    <source>
        <dbReference type="ARBA" id="ARBA00023125"/>
    </source>
</evidence>
<evidence type="ECO:0000256" key="1">
    <source>
        <dbReference type="ARBA" id="ARBA00023015"/>
    </source>
</evidence>
<keyword evidence="3" id="KW-0804">Transcription</keyword>
<dbReference type="SUPFAM" id="SSF53822">
    <property type="entry name" value="Periplasmic binding protein-like I"/>
    <property type="match status" value="1"/>
</dbReference>
<evidence type="ECO:0000259" key="4">
    <source>
        <dbReference type="PROSITE" id="PS50932"/>
    </source>
</evidence>
<evidence type="ECO:0000313" key="5">
    <source>
        <dbReference type="EMBL" id="SER03911.1"/>
    </source>
</evidence>
<name>A0A1H9KXF8_9GAMM</name>
<feature type="domain" description="HTH lacI-type" evidence="4">
    <location>
        <begin position="8"/>
        <end position="63"/>
    </location>
</feature>
<dbReference type="InterPro" id="IPR028082">
    <property type="entry name" value="Peripla_BP_I"/>
</dbReference>